<dbReference type="RefSeq" id="WP_061833047.1">
    <property type="nucleotide sequence ID" value="NZ_LUKE01000001.1"/>
</dbReference>
<dbReference type="PROSITE" id="PS51257">
    <property type="entry name" value="PROKAR_LIPOPROTEIN"/>
    <property type="match status" value="1"/>
</dbReference>
<dbReference type="Gene3D" id="3.10.50.40">
    <property type="match status" value="1"/>
</dbReference>
<dbReference type="InterPro" id="IPR046357">
    <property type="entry name" value="PPIase_dom_sf"/>
</dbReference>
<evidence type="ECO:0000256" key="3">
    <source>
        <dbReference type="ARBA" id="ARBA00023110"/>
    </source>
</evidence>
<dbReference type="OrthoDB" id="5291068at2"/>
<dbReference type="GO" id="GO:0003755">
    <property type="term" value="F:peptidyl-prolyl cis-trans isomerase activity"/>
    <property type="evidence" value="ECO:0007669"/>
    <property type="project" value="UniProtKB-UniRule"/>
</dbReference>
<reference evidence="8 9" key="1">
    <citation type="submission" date="2016-03" db="EMBL/GenBank/DDBJ databases">
        <authorList>
            <person name="Ploux O."/>
        </authorList>
    </citation>
    <scope>NUCLEOTIDE SEQUENCE [LARGE SCALE GENOMIC DNA]</scope>
    <source>
        <strain evidence="8 9">R0</strain>
    </source>
</reference>
<comment type="catalytic activity">
    <reaction evidence="1 5 6">
        <text>[protein]-peptidylproline (omega=180) = [protein]-peptidylproline (omega=0)</text>
        <dbReference type="Rhea" id="RHEA:16237"/>
        <dbReference type="Rhea" id="RHEA-COMP:10747"/>
        <dbReference type="Rhea" id="RHEA-COMP:10748"/>
        <dbReference type="ChEBI" id="CHEBI:83833"/>
        <dbReference type="ChEBI" id="CHEBI:83834"/>
        <dbReference type="EC" id="5.2.1.8"/>
    </reaction>
</comment>
<dbReference type="FunFam" id="3.10.50.40:FF:000006">
    <property type="entry name" value="Peptidyl-prolyl cis-trans isomerase"/>
    <property type="match status" value="1"/>
</dbReference>
<dbReference type="PANTHER" id="PTHR43811:SF19">
    <property type="entry name" value="39 KDA FK506-BINDING NUCLEAR PROTEIN"/>
    <property type="match status" value="1"/>
</dbReference>
<accession>A0A150WLY1</accession>
<comment type="caution">
    <text evidence="8">The sequence shown here is derived from an EMBL/GenBank/DDBJ whole genome shotgun (WGS) entry which is preliminary data.</text>
</comment>
<dbReference type="InterPro" id="IPR000774">
    <property type="entry name" value="PPIase_FKBP_N"/>
</dbReference>
<dbReference type="PANTHER" id="PTHR43811">
    <property type="entry name" value="FKBP-TYPE PEPTIDYL-PROLYL CIS-TRANS ISOMERASE FKPA"/>
    <property type="match status" value="1"/>
</dbReference>
<dbReference type="AlphaFoldDB" id="A0A150WLY1"/>
<evidence type="ECO:0000313" key="8">
    <source>
        <dbReference type="EMBL" id="KYG65503.1"/>
    </source>
</evidence>
<proteinExistence type="inferred from homology"/>
<dbReference type="EMBL" id="LUKE01000001">
    <property type="protein sequence ID" value="KYG65503.1"/>
    <property type="molecule type" value="Genomic_DNA"/>
</dbReference>
<dbReference type="Pfam" id="PF00254">
    <property type="entry name" value="FKBP_C"/>
    <property type="match status" value="1"/>
</dbReference>
<evidence type="ECO:0000259" key="7">
    <source>
        <dbReference type="PROSITE" id="PS50059"/>
    </source>
</evidence>
<keyword evidence="3 5" id="KW-0697">Rotamase</keyword>
<evidence type="ECO:0000256" key="1">
    <source>
        <dbReference type="ARBA" id="ARBA00000971"/>
    </source>
</evidence>
<evidence type="ECO:0000313" key="9">
    <source>
        <dbReference type="Proteomes" id="UP000075320"/>
    </source>
</evidence>
<gene>
    <name evidence="8" type="ORF">AZI86_00025</name>
</gene>
<organism evidence="8 9">
    <name type="scientific">Bdellovibrio bacteriovorus</name>
    <dbReference type="NCBI Taxonomy" id="959"/>
    <lineage>
        <taxon>Bacteria</taxon>
        <taxon>Pseudomonadati</taxon>
        <taxon>Bdellovibrionota</taxon>
        <taxon>Bdellovibrionia</taxon>
        <taxon>Bdellovibrionales</taxon>
        <taxon>Pseudobdellovibrionaceae</taxon>
        <taxon>Bdellovibrio</taxon>
    </lineage>
</organism>
<keyword evidence="4 5" id="KW-0413">Isomerase</keyword>
<dbReference type="InterPro" id="IPR036944">
    <property type="entry name" value="PPIase_FKBP_N_sf"/>
</dbReference>
<dbReference type="PROSITE" id="PS50059">
    <property type="entry name" value="FKBP_PPIASE"/>
    <property type="match status" value="1"/>
</dbReference>
<name>A0A150WLY1_BDEBC</name>
<dbReference type="Gene3D" id="1.10.287.460">
    <property type="entry name" value="Peptidyl-prolyl cis-trans isomerase, FKBP-type, N-terminal domain"/>
    <property type="match status" value="1"/>
</dbReference>
<dbReference type="Proteomes" id="UP000075320">
    <property type="component" value="Unassembled WGS sequence"/>
</dbReference>
<dbReference type="EC" id="5.2.1.8" evidence="6"/>
<keyword evidence="9" id="KW-1185">Reference proteome</keyword>
<dbReference type="Pfam" id="PF01346">
    <property type="entry name" value="FKBP_N"/>
    <property type="match status" value="1"/>
</dbReference>
<evidence type="ECO:0000256" key="6">
    <source>
        <dbReference type="RuleBase" id="RU003915"/>
    </source>
</evidence>
<protein>
    <recommendedName>
        <fullName evidence="6">Peptidyl-prolyl cis-trans isomerase</fullName>
        <ecNumber evidence="6">5.2.1.8</ecNumber>
    </recommendedName>
</protein>
<comment type="similarity">
    <text evidence="2 6">Belongs to the FKBP-type PPIase family.</text>
</comment>
<dbReference type="InterPro" id="IPR001179">
    <property type="entry name" value="PPIase_FKBP_dom"/>
</dbReference>
<evidence type="ECO:0000256" key="5">
    <source>
        <dbReference type="PROSITE-ProRule" id="PRU00277"/>
    </source>
</evidence>
<sequence>MNKLVLGALVVAALTVTTACQKKVKLDTDVRKASYAIGQQIGGNLKQQNIDIDTDALAMALKDAMAGKNEMSKEDMQAAMMKLQEMAMKKQSEVADSNAKAGKEFLEKNKSAAGVKSTASGLQYIMEKEGTGATPKKEDVVKVHYKGTLTNGEQFDSSYDRGQPAEFPVGGVIPGWTEALQLMKVGGKAKLFIPPELAYGPSGRPGIPPNSVLVFDVELIEIVKAPPKAKK</sequence>
<feature type="domain" description="PPIase FKBP-type" evidence="7">
    <location>
        <begin position="138"/>
        <end position="223"/>
    </location>
</feature>
<evidence type="ECO:0000256" key="4">
    <source>
        <dbReference type="ARBA" id="ARBA00023235"/>
    </source>
</evidence>
<evidence type="ECO:0000256" key="2">
    <source>
        <dbReference type="ARBA" id="ARBA00006577"/>
    </source>
</evidence>
<dbReference type="GO" id="GO:0006457">
    <property type="term" value="P:protein folding"/>
    <property type="evidence" value="ECO:0007669"/>
    <property type="project" value="InterPro"/>
</dbReference>
<dbReference type="SUPFAM" id="SSF54534">
    <property type="entry name" value="FKBP-like"/>
    <property type="match status" value="1"/>
</dbReference>